<dbReference type="SUPFAM" id="SSF53067">
    <property type="entry name" value="Actin-like ATPase domain"/>
    <property type="match status" value="2"/>
</dbReference>
<evidence type="ECO:0000313" key="9">
    <source>
        <dbReference type="EMBL" id="KDN50875.1"/>
    </source>
</evidence>
<dbReference type="HOGENOM" id="CLU_008246_1_0_1"/>
<dbReference type="InterPro" id="IPR043129">
    <property type="entry name" value="ATPase_NBD"/>
</dbReference>
<evidence type="ECO:0000256" key="7">
    <source>
        <dbReference type="RuleBase" id="RU000487"/>
    </source>
</evidence>
<protein>
    <submittedName>
        <fullName evidence="9">Actin-like ATPase domain-containing protein</fullName>
    </submittedName>
</protein>
<keyword evidence="5" id="KW-0804">Transcription</keyword>
<evidence type="ECO:0000256" key="6">
    <source>
        <dbReference type="ARBA" id="ARBA00023242"/>
    </source>
</evidence>
<keyword evidence="6" id="KW-0539">Nucleus</keyword>
<dbReference type="FunFam" id="3.30.420.40:FF:000122">
    <property type="entry name" value="ARP5 actin-related protein 5 homolog"/>
    <property type="match status" value="1"/>
</dbReference>
<dbReference type="Gene3D" id="3.90.640.10">
    <property type="entry name" value="Actin, Chain A, domain 4"/>
    <property type="match status" value="2"/>
</dbReference>
<dbReference type="RefSeq" id="XP_013244627.1">
    <property type="nucleotide sequence ID" value="XM_013389173.1"/>
</dbReference>
<feature type="region of interest" description="Disordered" evidence="8">
    <location>
        <begin position="496"/>
        <end position="535"/>
    </location>
</feature>
<keyword evidence="10" id="KW-1185">Reference proteome</keyword>
<dbReference type="EMBL" id="JMSN01000018">
    <property type="protein sequence ID" value="KDN50875.1"/>
    <property type="molecule type" value="Genomic_DNA"/>
</dbReference>
<organism evidence="9 10">
    <name type="scientific">Tilletiaria anomala (strain ATCC 24038 / CBS 436.72 / UBC 951)</name>
    <dbReference type="NCBI Taxonomy" id="1037660"/>
    <lineage>
        <taxon>Eukaryota</taxon>
        <taxon>Fungi</taxon>
        <taxon>Dikarya</taxon>
        <taxon>Basidiomycota</taxon>
        <taxon>Ustilaginomycotina</taxon>
        <taxon>Exobasidiomycetes</taxon>
        <taxon>Georgefischeriales</taxon>
        <taxon>Tilletiariaceae</taxon>
        <taxon>Tilletiaria</taxon>
    </lineage>
</organism>
<keyword evidence="4" id="KW-0175">Coiled coil</keyword>
<dbReference type="Gene3D" id="3.30.420.40">
    <property type="match status" value="4"/>
</dbReference>
<evidence type="ECO:0000256" key="1">
    <source>
        <dbReference type="ARBA" id="ARBA00004123"/>
    </source>
</evidence>
<comment type="similarity">
    <text evidence="7">Belongs to the actin family.</text>
</comment>
<evidence type="ECO:0000256" key="2">
    <source>
        <dbReference type="ARBA" id="ARBA00022763"/>
    </source>
</evidence>
<dbReference type="OrthoDB" id="7340501at2759"/>
<dbReference type="FunCoup" id="A0A066WJR7">
    <property type="interactions" value="266"/>
</dbReference>
<dbReference type="Proteomes" id="UP000027361">
    <property type="component" value="Unassembled WGS sequence"/>
</dbReference>
<feature type="compositionally biased region" description="Polar residues" evidence="8">
    <location>
        <begin position="502"/>
        <end position="515"/>
    </location>
</feature>
<name>A0A066WJR7_TILAU</name>
<evidence type="ECO:0000256" key="8">
    <source>
        <dbReference type="SAM" id="MobiDB-lite"/>
    </source>
</evidence>
<keyword evidence="3" id="KW-0805">Transcription regulation</keyword>
<evidence type="ECO:0000256" key="4">
    <source>
        <dbReference type="ARBA" id="ARBA00023054"/>
    </source>
</evidence>
<dbReference type="GO" id="GO:0005634">
    <property type="term" value="C:nucleus"/>
    <property type="evidence" value="ECO:0007669"/>
    <property type="project" value="UniProtKB-SubCell"/>
</dbReference>
<dbReference type="GO" id="GO:0006974">
    <property type="term" value="P:DNA damage response"/>
    <property type="evidence" value="ECO:0007669"/>
    <property type="project" value="UniProtKB-KW"/>
</dbReference>
<keyword evidence="2" id="KW-0227">DNA damage</keyword>
<gene>
    <name evidence="9" type="ORF">K437DRAFT_221784</name>
</gene>
<dbReference type="OMA" id="YPFTEHV"/>
<dbReference type="STRING" id="1037660.A0A066WJR7"/>
<accession>A0A066WJR7</accession>
<dbReference type="Pfam" id="PF00022">
    <property type="entry name" value="Actin"/>
    <property type="match status" value="2"/>
</dbReference>
<dbReference type="SMART" id="SM00268">
    <property type="entry name" value="ACTIN"/>
    <property type="match status" value="1"/>
</dbReference>
<reference evidence="9 10" key="1">
    <citation type="submission" date="2014-05" db="EMBL/GenBank/DDBJ databases">
        <title>Draft genome sequence of a rare smut relative, Tilletiaria anomala UBC 951.</title>
        <authorList>
            <consortium name="DOE Joint Genome Institute"/>
            <person name="Toome M."/>
            <person name="Kuo A."/>
            <person name="Henrissat B."/>
            <person name="Lipzen A."/>
            <person name="Tritt A."/>
            <person name="Yoshinaga Y."/>
            <person name="Zane M."/>
            <person name="Barry K."/>
            <person name="Grigoriev I.V."/>
            <person name="Spatafora J.W."/>
            <person name="Aimea M.C."/>
        </authorList>
    </citation>
    <scope>NUCLEOTIDE SEQUENCE [LARGE SCALE GENOMIC DNA]</scope>
    <source>
        <strain evidence="9 10">UBC 951</strain>
    </source>
</reference>
<dbReference type="FunFam" id="3.30.420.40:FF:000058">
    <property type="entry name" value="Putative actin-related protein 5"/>
    <property type="match status" value="1"/>
</dbReference>
<feature type="region of interest" description="Disordered" evidence="8">
    <location>
        <begin position="391"/>
        <end position="414"/>
    </location>
</feature>
<evidence type="ECO:0000313" key="10">
    <source>
        <dbReference type="Proteomes" id="UP000027361"/>
    </source>
</evidence>
<sequence length="750" mass="85535">MPLEPPWYSIDSEVERSGANSNERTAGSAIIIDNGSSELRAGFASIDEPQPTLSPKCYFPNVVSRYRDRKKNSNFILAGRDAFCDNQSRSAIKSPFDGDVVCNFDVIENVLDYTFIKLGITSEGSVSHPILMSETLCNPAYSRSMLNELFFEGYNVPSVNYGLDALYSAYYNDVSDGLIVSSGNASTYVLPMLASRGVLSNAKRLTWGGSLATEYLLKLCQMKYPNFPLRVSSNQAALMLERHSYVAEDFDAEVRACATPEGLAERDVVVQFPNATNADGSSNVIHLDGTTSRIVGSVLDADDAEAKAAEQAEKRRQQGLRLQEQTQRMRAEKMQQKENDLEYWMALREFKNKERKAEYLKRLESEGFDTEQELETTIKRTQAALKRSRARGGGAVVEEEEQAPPSFPLIDVPDHSLDEEGVKEKRRQKLMKAGYDARMRMKAEKAEEARLIAEEQQRDEDERLNRPEEWRKRMRGQYEKAIEKILERRRLKKMLSDRKSLAAQQRMKSITTLASDSPPGKKRRRGGDDDTFGADDEDWAVYKEIKGAEDSEEEEEEQQHFEMLESRLLEHDPNFTTDDTWKAQIARKTQLSATFLRGRHLQEWDSEDPLYQHQLHLNVERFRVPEVLFQPHMAGIDQAGLDELCAHILKNYDGITRRTLAKNVFLTGQHTQYRNLDSRLRASLQMTQPIDVQVRVIRAQSMRFDAWRGMAKWVSSCADDFRTSSITRAEYDEKGSEYFKDHGLSAAMMP</sequence>
<evidence type="ECO:0000256" key="3">
    <source>
        <dbReference type="ARBA" id="ARBA00023015"/>
    </source>
</evidence>
<comment type="subcellular location">
    <subcellularLocation>
        <location evidence="1">Nucleus</location>
    </subcellularLocation>
</comment>
<dbReference type="PANTHER" id="PTHR11937">
    <property type="entry name" value="ACTIN"/>
    <property type="match status" value="1"/>
</dbReference>
<dbReference type="InterPro" id="IPR004000">
    <property type="entry name" value="Actin"/>
</dbReference>
<dbReference type="CDD" id="cd10211">
    <property type="entry name" value="ASKHA_NBD_Arp5"/>
    <property type="match status" value="1"/>
</dbReference>
<proteinExistence type="inferred from homology"/>
<dbReference type="AlphaFoldDB" id="A0A066WJR7"/>
<comment type="caution">
    <text evidence="9">The sequence shown here is derived from an EMBL/GenBank/DDBJ whole genome shotgun (WGS) entry which is preliminary data.</text>
</comment>
<evidence type="ECO:0000256" key="5">
    <source>
        <dbReference type="ARBA" id="ARBA00023163"/>
    </source>
</evidence>
<dbReference type="GeneID" id="25262347"/>
<dbReference type="InParanoid" id="A0A066WJR7"/>